<dbReference type="SUPFAM" id="SSF55031">
    <property type="entry name" value="Bacterial exopeptidase dimerisation domain"/>
    <property type="match status" value="1"/>
</dbReference>
<keyword evidence="6" id="KW-0862">Zinc</keyword>
<evidence type="ECO:0000256" key="4">
    <source>
        <dbReference type="ARBA" id="ARBA00022723"/>
    </source>
</evidence>
<dbReference type="Pfam" id="PF01546">
    <property type="entry name" value="Peptidase_M20"/>
    <property type="match status" value="1"/>
</dbReference>
<accession>A0A167KA20</accession>
<dbReference type="GO" id="GO:0016787">
    <property type="term" value="F:hydrolase activity"/>
    <property type="evidence" value="ECO:0007669"/>
    <property type="project" value="UniProtKB-KW"/>
</dbReference>
<keyword evidence="5" id="KW-0378">Hydrolase</keyword>
<gene>
    <name evidence="9" type="ORF">CALVIDRAFT_224863</name>
</gene>
<comment type="cofactor">
    <cofactor evidence="1">
        <name>Co(2+)</name>
        <dbReference type="ChEBI" id="CHEBI:48828"/>
    </cofactor>
</comment>
<dbReference type="InterPro" id="IPR002933">
    <property type="entry name" value="Peptidase_M20"/>
</dbReference>
<dbReference type="InterPro" id="IPR010182">
    <property type="entry name" value="ArgE/DapE"/>
</dbReference>
<dbReference type="Gene3D" id="3.30.70.360">
    <property type="match status" value="1"/>
</dbReference>
<evidence type="ECO:0000256" key="7">
    <source>
        <dbReference type="ARBA" id="ARBA00023285"/>
    </source>
</evidence>
<name>A0A167KA20_CALVF</name>
<evidence type="ECO:0000256" key="1">
    <source>
        <dbReference type="ARBA" id="ARBA00001941"/>
    </source>
</evidence>
<evidence type="ECO:0000256" key="6">
    <source>
        <dbReference type="ARBA" id="ARBA00022833"/>
    </source>
</evidence>
<dbReference type="Proteomes" id="UP000076738">
    <property type="component" value="Unassembled WGS sequence"/>
</dbReference>
<evidence type="ECO:0000256" key="2">
    <source>
        <dbReference type="ARBA" id="ARBA00001947"/>
    </source>
</evidence>
<evidence type="ECO:0000256" key="3">
    <source>
        <dbReference type="ARBA" id="ARBA00006247"/>
    </source>
</evidence>
<dbReference type="AlphaFoldDB" id="A0A167KA20"/>
<dbReference type="InterPro" id="IPR011650">
    <property type="entry name" value="Peptidase_M20_dimer"/>
</dbReference>
<evidence type="ECO:0000256" key="5">
    <source>
        <dbReference type="ARBA" id="ARBA00022801"/>
    </source>
</evidence>
<dbReference type="STRING" id="1330018.A0A167KA20"/>
<dbReference type="SUPFAM" id="SSF53187">
    <property type="entry name" value="Zn-dependent exopeptidases"/>
    <property type="match status" value="1"/>
</dbReference>
<dbReference type="EMBL" id="KV417295">
    <property type="protein sequence ID" value="KZO94426.1"/>
    <property type="molecule type" value="Genomic_DNA"/>
</dbReference>
<comment type="cofactor">
    <cofactor evidence="2">
        <name>Zn(2+)</name>
        <dbReference type="ChEBI" id="CHEBI:29105"/>
    </cofactor>
</comment>
<dbReference type="Pfam" id="PF07687">
    <property type="entry name" value="M20_dimer"/>
    <property type="match status" value="1"/>
</dbReference>
<dbReference type="InterPro" id="IPR050072">
    <property type="entry name" value="Peptidase_M20A"/>
</dbReference>
<reference evidence="9 10" key="1">
    <citation type="journal article" date="2016" name="Mol. Biol. Evol.">
        <title>Comparative Genomics of Early-Diverging Mushroom-Forming Fungi Provides Insights into the Origins of Lignocellulose Decay Capabilities.</title>
        <authorList>
            <person name="Nagy L.G."/>
            <person name="Riley R."/>
            <person name="Tritt A."/>
            <person name="Adam C."/>
            <person name="Daum C."/>
            <person name="Floudas D."/>
            <person name="Sun H."/>
            <person name="Yadav J.S."/>
            <person name="Pangilinan J."/>
            <person name="Larsson K.H."/>
            <person name="Matsuura K."/>
            <person name="Barry K."/>
            <person name="Labutti K."/>
            <person name="Kuo R."/>
            <person name="Ohm R.A."/>
            <person name="Bhattacharya S.S."/>
            <person name="Shirouzu T."/>
            <person name="Yoshinaga Y."/>
            <person name="Martin F.M."/>
            <person name="Grigoriev I.V."/>
            <person name="Hibbett D.S."/>
        </authorList>
    </citation>
    <scope>NUCLEOTIDE SEQUENCE [LARGE SCALE GENOMIC DNA]</scope>
    <source>
        <strain evidence="9 10">TUFC12733</strain>
    </source>
</reference>
<sequence>MLRIHSFGSIKLRAGSLTGNSGVFVTAWQGFTTLSCASNCQLGQIPAMTTLTTEQRARITAATHKLLQPCTAFLQQLVRIDTTNPPGWNYPECAHLIGDTLGRLGYDVDYYEVPQSQLHALAPHGKGLPRVNVVGRHEFAGGEGKVLHFNGHYDVVPCSEPSAWASPPFEAAIRNSVDGTEEIIGRGVSDMKGGIAAQVFAIEALKLAGLRLRGTIEHSGVADEETTGIKNAGMGYLVDIGVLSPEKQSAIVITEPLNTTNVCLGHRGAIWGRITFKGVETHGSTPQRGKNALAMAARYIVAAEQEIGEELKKKVDVRVVPPEAQAASLTFTVFNSGHATNLVPALATVTFDRRLVPGETLESARAEMKSLLRKMFKDDEWAYEETYSTEPVWVGEDEEIVKVWKQAVHDACGVTAGVVCSPGSDDQRFVVHDAKMNSCIVYGPGNIRNVHNLNESLLLEDLRTGMEVMALGAAMYLGFQDLKA</sequence>
<evidence type="ECO:0000313" key="9">
    <source>
        <dbReference type="EMBL" id="KZO94426.1"/>
    </source>
</evidence>
<dbReference type="GO" id="GO:0046872">
    <property type="term" value="F:metal ion binding"/>
    <property type="evidence" value="ECO:0007669"/>
    <property type="project" value="UniProtKB-KW"/>
</dbReference>
<dbReference type="OrthoDB" id="3064516at2759"/>
<organism evidence="9 10">
    <name type="scientific">Calocera viscosa (strain TUFC12733)</name>
    <dbReference type="NCBI Taxonomy" id="1330018"/>
    <lineage>
        <taxon>Eukaryota</taxon>
        <taxon>Fungi</taxon>
        <taxon>Dikarya</taxon>
        <taxon>Basidiomycota</taxon>
        <taxon>Agaricomycotina</taxon>
        <taxon>Dacrymycetes</taxon>
        <taxon>Dacrymycetales</taxon>
        <taxon>Dacrymycetaceae</taxon>
        <taxon>Calocera</taxon>
    </lineage>
</organism>
<proteinExistence type="inferred from homology"/>
<keyword evidence="7" id="KW-0170">Cobalt</keyword>
<feature type="domain" description="Peptidase M20 dimerisation" evidence="8">
    <location>
        <begin position="265"/>
        <end position="379"/>
    </location>
</feature>
<dbReference type="InterPro" id="IPR036264">
    <property type="entry name" value="Bact_exopeptidase_dim_dom"/>
</dbReference>
<comment type="similarity">
    <text evidence="3">Belongs to the peptidase M20A family.</text>
</comment>
<keyword evidence="10" id="KW-1185">Reference proteome</keyword>
<protein>
    <submittedName>
        <fullName evidence="9">Succinyl-diaminopimelate desuccinylase</fullName>
    </submittedName>
</protein>
<evidence type="ECO:0000313" key="10">
    <source>
        <dbReference type="Proteomes" id="UP000076738"/>
    </source>
</evidence>
<keyword evidence="4" id="KW-0479">Metal-binding</keyword>
<dbReference type="NCBIfam" id="TIGR01910">
    <property type="entry name" value="DapE-ArgE"/>
    <property type="match status" value="1"/>
</dbReference>
<evidence type="ECO:0000259" key="8">
    <source>
        <dbReference type="Pfam" id="PF07687"/>
    </source>
</evidence>
<dbReference type="Gene3D" id="3.40.630.10">
    <property type="entry name" value="Zn peptidases"/>
    <property type="match status" value="1"/>
</dbReference>
<dbReference type="PANTHER" id="PTHR43808:SF32">
    <property type="entry name" value="ARGE_DAPE-RELATED DEACYLASE"/>
    <property type="match status" value="1"/>
</dbReference>
<dbReference type="PANTHER" id="PTHR43808">
    <property type="entry name" value="ACETYLORNITHINE DEACETYLASE"/>
    <property type="match status" value="1"/>
</dbReference>